<dbReference type="Pfam" id="PF00226">
    <property type="entry name" value="DnaJ"/>
    <property type="match status" value="1"/>
</dbReference>
<dbReference type="GO" id="GO:0006457">
    <property type="term" value="P:protein folding"/>
    <property type="evidence" value="ECO:0007669"/>
    <property type="project" value="UniProtKB-UniRule"/>
</dbReference>
<dbReference type="InterPro" id="IPR001623">
    <property type="entry name" value="DnaJ_domain"/>
</dbReference>
<organism evidence="6 7">
    <name type="scientific">Psychrobacter pasteurii</name>
    <dbReference type="NCBI Taxonomy" id="1945520"/>
    <lineage>
        <taxon>Bacteria</taxon>
        <taxon>Pseudomonadati</taxon>
        <taxon>Pseudomonadota</taxon>
        <taxon>Gammaproteobacteria</taxon>
        <taxon>Moraxellales</taxon>
        <taxon>Moraxellaceae</taxon>
        <taxon>Psychrobacter</taxon>
    </lineage>
</organism>
<dbReference type="PANTHER" id="PTHR14021">
    <property type="entry name" value="IRON-SULFUR CLUSTER CO-CHAPERONE PROTEIN HSCB"/>
    <property type="match status" value="1"/>
</dbReference>
<dbReference type="STRING" id="1945520.A1019T_01890"/>
<dbReference type="GO" id="GO:0051087">
    <property type="term" value="F:protein-folding chaperone binding"/>
    <property type="evidence" value="ECO:0007669"/>
    <property type="project" value="InterPro"/>
</dbReference>
<evidence type="ECO:0000256" key="4">
    <source>
        <dbReference type="HAMAP-Rule" id="MF_00682"/>
    </source>
</evidence>
<evidence type="ECO:0000256" key="3">
    <source>
        <dbReference type="ARBA" id="ARBA00025596"/>
    </source>
</evidence>
<dbReference type="OrthoDB" id="287587at2"/>
<keyword evidence="7" id="KW-1185">Reference proteome</keyword>
<dbReference type="Gene3D" id="1.10.287.110">
    <property type="entry name" value="DnaJ domain"/>
    <property type="match status" value="1"/>
</dbReference>
<dbReference type="GO" id="GO:0001671">
    <property type="term" value="F:ATPase activator activity"/>
    <property type="evidence" value="ECO:0007669"/>
    <property type="project" value="InterPro"/>
</dbReference>
<dbReference type="SUPFAM" id="SSF47144">
    <property type="entry name" value="HSC20 (HSCB), C-terminal oligomerisation domain"/>
    <property type="match status" value="1"/>
</dbReference>
<dbReference type="InterPro" id="IPR009073">
    <property type="entry name" value="HscB_oligo_C"/>
</dbReference>
<evidence type="ECO:0000256" key="2">
    <source>
        <dbReference type="ARBA" id="ARBA00023186"/>
    </source>
</evidence>
<dbReference type="PANTHER" id="PTHR14021:SF15">
    <property type="entry name" value="IRON-SULFUR CLUSTER CO-CHAPERONE PROTEIN HSCB"/>
    <property type="match status" value="1"/>
</dbReference>
<dbReference type="Proteomes" id="UP000188169">
    <property type="component" value="Unassembled WGS sequence"/>
</dbReference>
<dbReference type="GO" id="GO:0051259">
    <property type="term" value="P:protein complex oligomerization"/>
    <property type="evidence" value="ECO:0007669"/>
    <property type="project" value="InterPro"/>
</dbReference>
<accession>A0A1R4EHA5</accession>
<dbReference type="NCBIfam" id="TIGR00714">
    <property type="entry name" value="hscB"/>
    <property type="match status" value="1"/>
</dbReference>
<dbReference type="HAMAP" id="MF_00682">
    <property type="entry name" value="HscB"/>
    <property type="match status" value="1"/>
</dbReference>
<dbReference type="InterPro" id="IPR036869">
    <property type="entry name" value="J_dom_sf"/>
</dbReference>
<keyword evidence="2 4" id="KW-0143">Chaperone</keyword>
<dbReference type="Pfam" id="PF07743">
    <property type="entry name" value="HSCB_C"/>
    <property type="match status" value="1"/>
</dbReference>
<dbReference type="InterPro" id="IPR004640">
    <property type="entry name" value="HscB"/>
</dbReference>
<evidence type="ECO:0000256" key="1">
    <source>
        <dbReference type="ARBA" id="ARBA00010476"/>
    </source>
</evidence>
<proteinExistence type="inferred from homology"/>
<comment type="function">
    <text evidence="3 4">Co-chaperone involved in the maturation of iron-sulfur cluster-containing proteins. Seems to help targeting proteins to be folded toward HscA.</text>
</comment>
<protein>
    <recommendedName>
        <fullName evidence="4">Co-chaperone protein HscB homolog</fullName>
    </recommendedName>
</protein>
<dbReference type="SUPFAM" id="SSF46565">
    <property type="entry name" value="Chaperone J-domain"/>
    <property type="match status" value="1"/>
</dbReference>
<dbReference type="CDD" id="cd06257">
    <property type="entry name" value="DnaJ"/>
    <property type="match status" value="1"/>
</dbReference>
<dbReference type="Gene3D" id="1.20.1280.20">
    <property type="entry name" value="HscB, C-terminal domain"/>
    <property type="match status" value="1"/>
</dbReference>
<dbReference type="RefSeq" id="WP_077449278.1">
    <property type="nucleotide sequence ID" value="NZ_FUGD01000110.1"/>
</dbReference>
<dbReference type="EMBL" id="FUGD01000110">
    <property type="protein sequence ID" value="SJM37905.1"/>
    <property type="molecule type" value="Genomic_DNA"/>
</dbReference>
<dbReference type="SMART" id="SM00271">
    <property type="entry name" value="DnaJ"/>
    <property type="match status" value="1"/>
</dbReference>
<comment type="subunit">
    <text evidence="4">Interacts with HscA and stimulates its ATPase activity.</text>
</comment>
<comment type="similarity">
    <text evidence="1 4">Belongs to the HscB family.</text>
</comment>
<evidence type="ECO:0000313" key="7">
    <source>
        <dbReference type="Proteomes" id="UP000188169"/>
    </source>
</evidence>
<dbReference type="AlphaFoldDB" id="A0A1R4EHA5"/>
<evidence type="ECO:0000313" key="6">
    <source>
        <dbReference type="EMBL" id="SJM37905.1"/>
    </source>
</evidence>
<gene>
    <name evidence="4 6" type="primary">hscB</name>
    <name evidence="6" type="ORF">A1019T_01890</name>
</gene>
<feature type="domain" description="J" evidence="5">
    <location>
        <begin position="10"/>
        <end position="79"/>
    </location>
</feature>
<dbReference type="InterPro" id="IPR036386">
    <property type="entry name" value="HscB_C_sf"/>
</dbReference>
<dbReference type="PROSITE" id="PS50076">
    <property type="entry name" value="DNAJ_2"/>
    <property type="match status" value="1"/>
</dbReference>
<dbReference type="GO" id="GO:0044571">
    <property type="term" value="P:[2Fe-2S] cluster assembly"/>
    <property type="evidence" value="ECO:0007669"/>
    <property type="project" value="InterPro"/>
</dbReference>
<reference evidence="7" key="1">
    <citation type="submission" date="2017-02" db="EMBL/GenBank/DDBJ databases">
        <authorList>
            <person name="Mornico D."/>
        </authorList>
    </citation>
    <scope>NUCLEOTIDE SEQUENCE [LARGE SCALE GENOMIC DNA]</scope>
</reference>
<sequence length="183" mass="20812">MSDNAPTFANFFALFELPITFEIETTKLSERLRQLQSQYHPDKLSGNESASLQQNSAVINHAYDILVNPDSRANYLLELSGQELNTDHSIADLDFLDDAMEMRMDLDDAESASDLATISKLKTNVDLRIDNQSQRFKEAYAEQDWPVAKDATQKLKFLVKLKKDMDIAVDNSQQQADDDDLYL</sequence>
<name>A0A1R4EHA5_9GAMM</name>
<evidence type="ECO:0000259" key="5">
    <source>
        <dbReference type="PROSITE" id="PS50076"/>
    </source>
</evidence>